<sequence>MGSLGGGDTWMSSDKSYSSPLEDSAICLGDNQSLTSLSGTSSINNDTINYLSQQLCDSNNNNDNPNSKPFSPRCGNLPKDDYGLRGLEMLIEESRKSLLSPWSSIITPADLGYSNYSLSRSRRLESPYRFKTPFSNNVLGVLNDYYYVPKEYLHSSILYDQLPLPGSHYWPTDLLFFLFYTAVGEPEYLKSLLRKGLMNLREGHINILMFPLDQKRLQKLTLYYKEFSDRIGLPEDYKGIYSSGAYIGSQQAAIAAAHKRKEAAAIAYFKSMKSALVNGVRY</sequence>
<evidence type="ECO:0000256" key="1">
    <source>
        <dbReference type="SAM" id="MobiDB-lite"/>
    </source>
</evidence>
<name>A0A7R8H8R0_LEPSM</name>
<evidence type="ECO:0000313" key="3">
    <source>
        <dbReference type="Proteomes" id="UP000675881"/>
    </source>
</evidence>
<reference evidence="2" key="1">
    <citation type="submission" date="2021-02" db="EMBL/GenBank/DDBJ databases">
        <authorList>
            <person name="Bekaert M."/>
        </authorList>
    </citation>
    <scope>NUCLEOTIDE SEQUENCE</scope>
    <source>
        <strain evidence="2">IoA-00</strain>
    </source>
</reference>
<organism evidence="2 3">
    <name type="scientific">Lepeophtheirus salmonis</name>
    <name type="common">Salmon louse</name>
    <name type="synonym">Caligus salmonis</name>
    <dbReference type="NCBI Taxonomy" id="72036"/>
    <lineage>
        <taxon>Eukaryota</taxon>
        <taxon>Metazoa</taxon>
        <taxon>Ecdysozoa</taxon>
        <taxon>Arthropoda</taxon>
        <taxon>Crustacea</taxon>
        <taxon>Multicrustacea</taxon>
        <taxon>Hexanauplia</taxon>
        <taxon>Copepoda</taxon>
        <taxon>Siphonostomatoida</taxon>
        <taxon>Caligidae</taxon>
        <taxon>Lepeophtheirus</taxon>
    </lineage>
</organism>
<proteinExistence type="predicted"/>
<accession>A0A7R8H8R0</accession>
<feature type="region of interest" description="Disordered" evidence="1">
    <location>
        <begin position="56"/>
        <end position="75"/>
    </location>
</feature>
<dbReference type="Proteomes" id="UP000675881">
    <property type="component" value="Chromosome 5"/>
</dbReference>
<dbReference type="Gene3D" id="2.30.30.1020">
    <property type="entry name" value="CCR4-NOT complex subunit 2/3/5, C-terminal domain"/>
    <property type="match status" value="1"/>
</dbReference>
<dbReference type="OrthoDB" id="25391at2759"/>
<protein>
    <submittedName>
        <fullName evidence="2">(salmon louse) hypothetical protein</fullName>
    </submittedName>
</protein>
<dbReference type="AlphaFoldDB" id="A0A7R8H8R0"/>
<feature type="compositionally biased region" description="Low complexity" evidence="1">
    <location>
        <begin position="58"/>
        <end position="72"/>
    </location>
</feature>
<evidence type="ECO:0000313" key="2">
    <source>
        <dbReference type="EMBL" id="CAF2944015.1"/>
    </source>
</evidence>
<keyword evidence="3" id="KW-1185">Reference proteome</keyword>
<dbReference type="EMBL" id="HG994584">
    <property type="protein sequence ID" value="CAF2944015.1"/>
    <property type="molecule type" value="Genomic_DNA"/>
</dbReference>
<gene>
    <name evidence="2" type="ORF">LSAA_10898</name>
</gene>
<dbReference type="InterPro" id="IPR038635">
    <property type="entry name" value="CCR4-NOT_su2/3/5_C_sf"/>
</dbReference>